<organism evidence="1 2">
    <name type="scientific">Giardia duodenalis assemblage B</name>
    <dbReference type="NCBI Taxonomy" id="1394984"/>
    <lineage>
        <taxon>Eukaryota</taxon>
        <taxon>Metamonada</taxon>
        <taxon>Diplomonadida</taxon>
        <taxon>Hexamitidae</taxon>
        <taxon>Giardiinae</taxon>
        <taxon>Giardia</taxon>
    </lineage>
</organism>
<sequence length="74" mass="8177">MDEEVRASYEAQLAEACAVVQEVSRQEGEVLDAIKTVYDLNATLGAIVARQEEILKEMNTLHGETSALLNERRG</sequence>
<dbReference type="AlphaFoldDB" id="A0A132NX26"/>
<proteinExistence type="predicted"/>
<gene>
    <name evidence="1" type="ORF">QR46_1357</name>
</gene>
<dbReference type="Proteomes" id="UP000070089">
    <property type="component" value="Unassembled WGS sequence"/>
</dbReference>
<protein>
    <submittedName>
        <fullName evidence="1">Uncharacterized protein</fullName>
    </submittedName>
</protein>
<evidence type="ECO:0000313" key="1">
    <source>
        <dbReference type="EMBL" id="KWX14614.1"/>
    </source>
</evidence>
<dbReference type="VEuPathDB" id="GiardiaDB:QR46_1357"/>
<comment type="caution">
    <text evidence="1">The sequence shown here is derived from an EMBL/GenBank/DDBJ whole genome shotgun (WGS) entry which is preliminary data.</text>
</comment>
<name>A0A132NX26_GIAIN</name>
<accession>A0A132NX26</accession>
<reference evidence="1 2" key="1">
    <citation type="journal article" date="2015" name="Mol. Biochem. Parasitol.">
        <title>Identification of polymorphic genes for use in assemblage B genotyping assays through comparative genomics of multiple assemblage B Giardia duodenalis isolates.</title>
        <authorList>
            <person name="Wielinga C."/>
            <person name="Thompson R.C."/>
            <person name="Monis P."/>
            <person name="Ryan U."/>
        </authorList>
    </citation>
    <scope>NUCLEOTIDE SEQUENCE [LARGE SCALE GENOMIC DNA]</scope>
    <source>
        <strain evidence="1 2">BAH15c1</strain>
    </source>
</reference>
<dbReference type="EMBL" id="JXTI01000027">
    <property type="protein sequence ID" value="KWX14614.1"/>
    <property type="molecule type" value="Genomic_DNA"/>
</dbReference>
<evidence type="ECO:0000313" key="2">
    <source>
        <dbReference type="Proteomes" id="UP000070089"/>
    </source>
</evidence>
<dbReference type="OrthoDB" id="10257227at2759"/>